<dbReference type="RefSeq" id="WP_008202487.1">
    <property type="nucleotide sequence ID" value="NZ_CM001023.1"/>
</dbReference>
<accession>A3HWB5</accession>
<evidence type="ECO:0000313" key="2">
    <source>
        <dbReference type="EMBL" id="EAZ80888.1"/>
    </source>
</evidence>
<dbReference type="Proteomes" id="UP000003919">
    <property type="component" value="Chromosome"/>
</dbReference>
<keyword evidence="1" id="KW-0732">Signal</keyword>
<dbReference type="InterPro" id="IPR037066">
    <property type="entry name" value="Plug_dom_sf"/>
</dbReference>
<protein>
    <submittedName>
        <fullName evidence="2">Outer membrane protein, probably involved in nutrient binding</fullName>
    </submittedName>
</protein>
<name>A3HWB5_9BACT</name>
<dbReference type="SUPFAM" id="SSF56935">
    <property type="entry name" value="Porins"/>
    <property type="match status" value="1"/>
</dbReference>
<dbReference type="AlphaFoldDB" id="A3HWB5"/>
<dbReference type="HOGENOM" id="CLU_1923111_0_0_10"/>
<feature type="chain" id="PRO_5002653253" evidence="1">
    <location>
        <begin position="22"/>
        <end position="131"/>
    </location>
</feature>
<comment type="caution">
    <text evidence="2">The sequence shown here is derived from an EMBL/GenBank/DDBJ whole genome shotgun (WGS) entry which is preliminary data.</text>
</comment>
<dbReference type="EMBL" id="AAXU02000001">
    <property type="protein sequence ID" value="EAZ80888.1"/>
    <property type="molecule type" value="Genomic_DNA"/>
</dbReference>
<proteinExistence type="predicted"/>
<dbReference type="OrthoDB" id="767194at2"/>
<dbReference type="Gene3D" id="2.170.130.10">
    <property type="entry name" value="TonB-dependent receptor, plug domain"/>
    <property type="match status" value="1"/>
</dbReference>
<evidence type="ECO:0000256" key="1">
    <source>
        <dbReference type="SAM" id="SignalP"/>
    </source>
</evidence>
<dbReference type="EMBL" id="CM001023">
    <property type="protein sequence ID" value="EAZ80888.1"/>
    <property type="molecule type" value="Genomic_DNA"/>
</dbReference>
<dbReference type="STRING" id="388413.ALPR1_17668"/>
<evidence type="ECO:0000313" key="3">
    <source>
        <dbReference type="Proteomes" id="UP000003919"/>
    </source>
</evidence>
<feature type="signal peptide" evidence="1">
    <location>
        <begin position="1"/>
        <end position="21"/>
    </location>
</feature>
<organism evidence="2 3">
    <name type="scientific">Algoriphagus machipongonensis</name>
    <dbReference type="NCBI Taxonomy" id="388413"/>
    <lineage>
        <taxon>Bacteria</taxon>
        <taxon>Pseudomonadati</taxon>
        <taxon>Bacteroidota</taxon>
        <taxon>Cytophagia</taxon>
        <taxon>Cytophagales</taxon>
        <taxon>Cyclobacteriaceae</taxon>
        <taxon>Algoriphagus</taxon>
    </lineage>
</organism>
<gene>
    <name evidence="2" type="ORF">ALPR1_17668</name>
</gene>
<sequence>MKKHLFYNFLFLMFLPLFSFAQSEIGNNKDERETTKHYSLMYSPYFVISSIEGESEYVYKSHEFENGDRQIDWIIPESIESMEVLKGKKATDKYGLNGSNGVIEIQIKSEFYLNLSEEIKAKFIESKISKK</sequence>
<keyword evidence="3" id="KW-1185">Reference proteome</keyword>
<reference evidence="2 3" key="1">
    <citation type="journal article" date="2011" name="J. Bacteriol.">
        <title>Complete genome sequence of Algoriphagus sp. PR1, bacterial prey of a colony-forming choanoflagellate.</title>
        <authorList>
            <person name="Alegado R.A."/>
            <person name="Ferriera S."/>
            <person name="Nusbaum C."/>
            <person name="Young S.K."/>
            <person name="Zeng Q."/>
            <person name="Imamovic A."/>
            <person name="Fairclough S.R."/>
            <person name="King N."/>
        </authorList>
    </citation>
    <scope>NUCLEOTIDE SEQUENCE [LARGE SCALE GENOMIC DNA]</scope>
    <source>
        <strain evidence="2 3">PR1</strain>
    </source>
</reference>